<feature type="transmembrane region" description="Helical" evidence="6">
    <location>
        <begin position="311"/>
        <end position="332"/>
    </location>
</feature>
<evidence type="ECO:0000256" key="3">
    <source>
        <dbReference type="ARBA" id="ARBA00022692"/>
    </source>
</evidence>
<reference evidence="8" key="1">
    <citation type="submission" date="2016-10" db="EMBL/GenBank/DDBJ databases">
        <authorList>
            <person name="Varghese N."/>
            <person name="Submissions S."/>
        </authorList>
    </citation>
    <scope>NUCLEOTIDE SEQUENCE [LARGE SCALE GENOMIC DNA]</scope>
    <source>
        <strain evidence="8">DSM 21424</strain>
    </source>
</reference>
<evidence type="ECO:0000256" key="2">
    <source>
        <dbReference type="ARBA" id="ARBA00022475"/>
    </source>
</evidence>
<dbReference type="PANTHER" id="PTHR33529:SF6">
    <property type="entry name" value="YJGP_YJGQ FAMILY PERMEASE"/>
    <property type="match status" value="1"/>
</dbReference>
<organism evidence="7 8">
    <name type="scientific">Limimaricola pyoseonensis</name>
    <dbReference type="NCBI Taxonomy" id="521013"/>
    <lineage>
        <taxon>Bacteria</taxon>
        <taxon>Pseudomonadati</taxon>
        <taxon>Pseudomonadota</taxon>
        <taxon>Alphaproteobacteria</taxon>
        <taxon>Rhodobacterales</taxon>
        <taxon>Paracoccaceae</taxon>
        <taxon>Limimaricola</taxon>
    </lineage>
</organism>
<gene>
    <name evidence="7" type="ORF">SAMN04488567_1059</name>
</gene>
<dbReference type="RefSeq" id="WP_242652192.1">
    <property type="nucleotide sequence ID" value="NZ_FNAT01000001.1"/>
</dbReference>
<feature type="transmembrane region" description="Helical" evidence="6">
    <location>
        <begin position="338"/>
        <end position="361"/>
    </location>
</feature>
<dbReference type="NCBIfam" id="TIGR04407">
    <property type="entry name" value="LptF_YjgP"/>
    <property type="match status" value="1"/>
</dbReference>
<dbReference type="GO" id="GO:0043190">
    <property type="term" value="C:ATP-binding cassette (ABC) transporter complex"/>
    <property type="evidence" value="ECO:0007669"/>
    <property type="project" value="InterPro"/>
</dbReference>
<dbReference type="Proteomes" id="UP000198922">
    <property type="component" value="Unassembled WGS sequence"/>
</dbReference>
<evidence type="ECO:0000313" key="8">
    <source>
        <dbReference type="Proteomes" id="UP000198922"/>
    </source>
</evidence>
<evidence type="ECO:0000256" key="5">
    <source>
        <dbReference type="ARBA" id="ARBA00023136"/>
    </source>
</evidence>
<evidence type="ECO:0000256" key="6">
    <source>
        <dbReference type="SAM" id="Phobius"/>
    </source>
</evidence>
<dbReference type="GO" id="GO:0055085">
    <property type="term" value="P:transmembrane transport"/>
    <property type="evidence" value="ECO:0007669"/>
    <property type="project" value="InterPro"/>
</dbReference>
<evidence type="ECO:0000313" key="7">
    <source>
        <dbReference type="EMBL" id="SDE16811.1"/>
    </source>
</evidence>
<dbReference type="Pfam" id="PF03739">
    <property type="entry name" value="LptF_LptG"/>
    <property type="match status" value="1"/>
</dbReference>
<keyword evidence="5 6" id="KW-0472">Membrane</keyword>
<dbReference type="EMBL" id="FNAT01000001">
    <property type="protein sequence ID" value="SDE16811.1"/>
    <property type="molecule type" value="Genomic_DNA"/>
</dbReference>
<keyword evidence="2" id="KW-1003">Cell membrane</keyword>
<dbReference type="GO" id="GO:0015920">
    <property type="term" value="P:lipopolysaccharide transport"/>
    <property type="evidence" value="ECO:0007669"/>
    <property type="project" value="TreeGrafter"/>
</dbReference>
<evidence type="ECO:0000256" key="1">
    <source>
        <dbReference type="ARBA" id="ARBA00004651"/>
    </source>
</evidence>
<keyword evidence="3 6" id="KW-0812">Transmembrane</keyword>
<dbReference type="PANTHER" id="PTHR33529">
    <property type="entry name" value="SLR0882 PROTEIN-RELATED"/>
    <property type="match status" value="1"/>
</dbReference>
<evidence type="ECO:0000256" key="4">
    <source>
        <dbReference type="ARBA" id="ARBA00022989"/>
    </source>
</evidence>
<dbReference type="InterPro" id="IPR005495">
    <property type="entry name" value="LptG/LptF_permease"/>
</dbReference>
<feature type="transmembrane region" description="Helical" evidence="6">
    <location>
        <begin position="280"/>
        <end position="299"/>
    </location>
</feature>
<keyword evidence="4 6" id="KW-1133">Transmembrane helix</keyword>
<keyword evidence="8" id="KW-1185">Reference proteome</keyword>
<dbReference type="InterPro" id="IPR030922">
    <property type="entry name" value="LptF"/>
</dbReference>
<proteinExistence type="predicted"/>
<sequence>MARFDRYMLSQLMMLFGFFALILVLVYWVNSAVQLFDQLVADGQNLSVFLELTALTLPALIRNLLPIATFAASLYVTNRLSSDSELAVLQATGFSPFRLARPVALFGLMAALMTGALSTVIEPIANARLAERQDEIARTATARLLQEGQFISPVSGVTLYIRDVTTEGELRDLLISDSRDPARADTYTAARAFLVQGEAGPQLVMIDGMIQSLRQGDQRLAVTSFEDFAYDLGSLIQDTGPERRRVREMPTAALLFPTPETEALTGQSAGRLVAEGHERFATALLAPVGALIGFATLLLGGFSRFGVWRQVLFAIALIVLVKGIESAATTAVRGNAALWPLSYLPALGGFAIAAVELAAAGRPRRWAGRRRA</sequence>
<dbReference type="STRING" id="521013.SAMN04488567_1059"/>
<accession>A0A1G7APS7</accession>
<protein>
    <submittedName>
        <fullName evidence="7">Lipopolysaccharide export system permease protein</fullName>
    </submittedName>
</protein>
<dbReference type="AlphaFoldDB" id="A0A1G7APS7"/>
<comment type="subcellular location">
    <subcellularLocation>
        <location evidence="1">Cell membrane</location>
        <topology evidence="1">Multi-pass membrane protein</topology>
    </subcellularLocation>
</comment>
<name>A0A1G7APS7_9RHOB</name>